<keyword evidence="3" id="KW-1185">Reference proteome</keyword>
<dbReference type="SUPFAM" id="SSF144232">
    <property type="entry name" value="HIT/MYND zinc finger-like"/>
    <property type="match status" value="1"/>
</dbReference>
<gene>
    <name evidence="2" type="ORF">BN946_scf184851.g101</name>
</gene>
<protein>
    <recommendedName>
        <fullName evidence="4">MYND-type domain-containing protein</fullName>
    </recommendedName>
</protein>
<name>A0A060SBE9_PYCCI</name>
<dbReference type="AlphaFoldDB" id="A0A060SBE9"/>
<dbReference type="Proteomes" id="UP000029665">
    <property type="component" value="Unassembled WGS sequence"/>
</dbReference>
<proteinExistence type="predicted"/>
<evidence type="ECO:0000313" key="3">
    <source>
        <dbReference type="Proteomes" id="UP000029665"/>
    </source>
</evidence>
<comment type="caution">
    <text evidence="2">The sequence shown here is derived from an EMBL/GenBank/DDBJ whole genome shotgun (WGS) entry which is preliminary data.</text>
</comment>
<dbReference type="OMA" id="WYIHREF"/>
<evidence type="ECO:0000256" key="1">
    <source>
        <dbReference type="SAM" id="MobiDB-lite"/>
    </source>
</evidence>
<organism evidence="2 3">
    <name type="scientific">Pycnoporus cinnabarinus</name>
    <name type="common">Cinnabar-red polypore</name>
    <name type="synonym">Trametes cinnabarina</name>
    <dbReference type="NCBI Taxonomy" id="5643"/>
    <lineage>
        <taxon>Eukaryota</taxon>
        <taxon>Fungi</taxon>
        <taxon>Dikarya</taxon>
        <taxon>Basidiomycota</taxon>
        <taxon>Agaricomycotina</taxon>
        <taxon>Agaricomycetes</taxon>
        <taxon>Polyporales</taxon>
        <taxon>Polyporaceae</taxon>
        <taxon>Trametes</taxon>
    </lineage>
</organism>
<evidence type="ECO:0000313" key="2">
    <source>
        <dbReference type="EMBL" id="CDO69713.1"/>
    </source>
</evidence>
<dbReference type="OrthoDB" id="432970at2759"/>
<dbReference type="STRING" id="5643.A0A060SBE9"/>
<reference evidence="2" key="1">
    <citation type="submission" date="2014-01" db="EMBL/GenBank/DDBJ databases">
        <title>The genome of the white-rot fungus Pycnoporus cinnabarinus: a basidiomycete model with a versatile arsenal for lignocellulosic biomass breakdown.</title>
        <authorList>
            <person name="Levasseur A."/>
            <person name="Lomascolo A."/>
            <person name="Ruiz-Duenas F.J."/>
            <person name="Uzan E."/>
            <person name="Piumi F."/>
            <person name="Kues U."/>
            <person name="Ram A.F.J."/>
            <person name="Murat C."/>
            <person name="Haon M."/>
            <person name="Benoit I."/>
            <person name="Arfi Y."/>
            <person name="Chevret D."/>
            <person name="Drula E."/>
            <person name="Kwon M.J."/>
            <person name="Gouret P."/>
            <person name="Lesage-Meessen L."/>
            <person name="Lombard V."/>
            <person name="Mariette J."/>
            <person name="Noirot C."/>
            <person name="Park J."/>
            <person name="Patyshakuliyeva A."/>
            <person name="Wieneger R.A.B."/>
            <person name="Wosten H.A.B."/>
            <person name="Martin F."/>
            <person name="Coutinho P.M."/>
            <person name="de Vries R."/>
            <person name="Martinez A.T."/>
            <person name="Klopp C."/>
            <person name="Pontarotti P."/>
            <person name="Henrissat B."/>
            <person name="Record E."/>
        </authorList>
    </citation>
    <scope>NUCLEOTIDE SEQUENCE [LARGE SCALE GENOMIC DNA]</scope>
    <source>
        <strain evidence="2">BRFM137</strain>
    </source>
</reference>
<dbReference type="HOGENOM" id="CLU_750346_0_0_1"/>
<evidence type="ECO:0008006" key="4">
    <source>
        <dbReference type="Google" id="ProtNLM"/>
    </source>
</evidence>
<dbReference type="EMBL" id="CCBP010000052">
    <property type="protein sequence ID" value="CDO69713.1"/>
    <property type="molecule type" value="Genomic_DNA"/>
</dbReference>
<sequence>MPKHRKIPSQTPRKPPSVKPPPQVTLGPRIVEEVSVNRPANLFSYGQTGFEQYLTLKEEVCYDYRSPPEFRRLYLEGQRTTKENSIRRLERGLELKDGPLMFEYCLRRLTPNARILSSCDVPPDSTLNEIPVGDILGEIAGLATYSTLVRNRGAFAKVKNTSAQLQLRALAALFRPLWQAHDEYLAALQAREARRLAKVAKAPNQYKCANDECEIQTFTKHSLKRCGGDCPPDKKPYYCSLYCQRIHWVYHREFCKNLSENTEIIDDDGDPAWVDMDDFRPKAFPDPYWDSNWSPWAEREGPEIFIDIKHPSHYRPGEIIRLRTRTLSPVCLSVYKRYWTLPEEARDILDTSLGRQPMNEGHARPQPRA</sequence>
<feature type="region of interest" description="Disordered" evidence="1">
    <location>
        <begin position="1"/>
        <end position="24"/>
    </location>
</feature>
<accession>A0A060SBE9</accession>
<feature type="compositionally biased region" description="Pro residues" evidence="1">
    <location>
        <begin position="13"/>
        <end position="23"/>
    </location>
</feature>
<dbReference type="Gene3D" id="6.10.140.2220">
    <property type="match status" value="1"/>
</dbReference>